<feature type="signal peptide" evidence="4">
    <location>
        <begin position="1"/>
        <end position="28"/>
    </location>
</feature>
<evidence type="ECO:0000256" key="3">
    <source>
        <dbReference type="RuleBase" id="RU004328"/>
    </source>
</evidence>
<reference evidence="5 6" key="1">
    <citation type="submission" date="2019-07" db="EMBL/GenBank/DDBJ databases">
        <title>Chromosome genome assembly for large yellow croaker.</title>
        <authorList>
            <person name="Xiao S."/>
        </authorList>
    </citation>
    <scope>NUCLEOTIDE SEQUENCE [LARGE SCALE GENOMIC DNA]</scope>
    <source>
        <strain evidence="5">JMULYC20181020</strain>
        <tissue evidence="5">Muscle</tissue>
    </source>
</reference>
<comment type="caution">
    <text evidence="5">The sequence shown here is derived from an EMBL/GenBank/DDBJ whole genome shotgun (WGS) entry which is preliminary data.</text>
</comment>
<dbReference type="Proteomes" id="UP000424527">
    <property type="component" value="Unassembled WGS sequence"/>
</dbReference>
<name>A0A6G0IU51_LARCR</name>
<dbReference type="InterPro" id="IPR036430">
    <property type="entry name" value="RNase_T2-like_sf"/>
</dbReference>
<dbReference type="PANTHER" id="PTHR11240:SF85">
    <property type="entry name" value="RIBONUCLEASE T2"/>
    <property type="match status" value="1"/>
</dbReference>
<keyword evidence="4" id="KW-0732">Signal</keyword>
<proteinExistence type="inferred from homology"/>
<feature type="chain" id="PRO_5026336851" evidence="4">
    <location>
        <begin position="29"/>
        <end position="275"/>
    </location>
</feature>
<dbReference type="PROSITE" id="PS00530">
    <property type="entry name" value="RNASE_T2_1"/>
    <property type="match status" value="1"/>
</dbReference>
<dbReference type="EMBL" id="REGW02000006">
    <property type="protein sequence ID" value="KAE8294864.1"/>
    <property type="molecule type" value="Genomic_DNA"/>
</dbReference>
<dbReference type="GO" id="GO:0006401">
    <property type="term" value="P:RNA catabolic process"/>
    <property type="evidence" value="ECO:0007669"/>
    <property type="project" value="TreeGrafter"/>
</dbReference>
<dbReference type="GO" id="GO:0005576">
    <property type="term" value="C:extracellular region"/>
    <property type="evidence" value="ECO:0007669"/>
    <property type="project" value="TreeGrafter"/>
</dbReference>
<evidence type="ECO:0000313" key="6">
    <source>
        <dbReference type="Proteomes" id="UP000424527"/>
    </source>
</evidence>
<evidence type="ECO:0000256" key="1">
    <source>
        <dbReference type="ARBA" id="ARBA00004227"/>
    </source>
</evidence>
<organism evidence="5 6">
    <name type="scientific">Larimichthys crocea</name>
    <name type="common">Large yellow croaker</name>
    <name type="synonym">Pseudosciaena crocea</name>
    <dbReference type="NCBI Taxonomy" id="215358"/>
    <lineage>
        <taxon>Eukaryota</taxon>
        <taxon>Metazoa</taxon>
        <taxon>Chordata</taxon>
        <taxon>Craniata</taxon>
        <taxon>Vertebrata</taxon>
        <taxon>Euteleostomi</taxon>
        <taxon>Actinopterygii</taxon>
        <taxon>Neopterygii</taxon>
        <taxon>Teleostei</taxon>
        <taxon>Neoteleostei</taxon>
        <taxon>Acanthomorphata</taxon>
        <taxon>Eupercaria</taxon>
        <taxon>Sciaenidae</taxon>
        <taxon>Larimichthys</taxon>
    </lineage>
</organism>
<evidence type="ECO:0000313" key="5">
    <source>
        <dbReference type="EMBL" id="KAE8294864.1"/>
    </source>
</evidence>
<dbReference type="PANTHER" id="PTHR11240">
    <property type="entry name" value="RIBONUCLEASE T2"/>
    <property type="match status" value="1"/>
</dbReference>
<dbReference type="Pfam" id="PF00445">
    <property type="entry name" value="Ribonuclease_T2"/>
    <property type="match status" value="1"/>
</dbReference>
<comment type="subcellular location">
    <subcellularLocation>
        <location evidence="1">Lysosome lumen</location>
    </subcellularLocation>
</comment>
<dbReference type="GO" id="GO:0003723">
    <property type="term" value="F:RNA binding"/>
    <property type="evidence" value="ECO:0007669"/>
    <property type="project" value="InterPro"/>
</dbReference>
<sequence length="275" mass="31586">MWCSVLPLLFSLSPAVLILLQLPDYADTQEDYKYGRPGSEKKFCTWKCLLFTVQWPAGFCQFLDRESLCQIPQSINNWTIHGLWPLHVMDCCNCWPMFQSDVEELEAELTEHWPSLLKIKSSFHFWREEWHKHGVCAACVEGMNSPLRYFQICLKLQQHFDIHKLLGEAGITPSCDRLYKVSEVHQVLAPHLGDKHEIQCVTDDKDREVWFQVKIPLSRNLTIGCDHHGDHTTADIDLASGSGPGRTSSAGHPCPAQKPFYYFPIDHEHPRQPCG</sequence>
<dbReference type="GO" id="GO:0043202">
    <property type="term" value="C:lysosomal lumen"/>
    <property type="evidence" value="ECO:0007669"/>
    <property type="project" value="UniProtKB-SubCell"/>
</dbReference>
<gene>
    <name evidence="5" type="ORF">D5F01_LYC05784</name>
</gene>
<dbReference type="SUPFAM" id="SSF55895">
    <property type="entry name" value="Ribonuclease Rh-like"/>
    <property type="match status" value="1"/>
</dbReference>
<accession>A0A6G0IU51</accession>
<dbReference type="GO" id="GO:0033897">
    <property type="term" value="F:ribonuclease T2 activity"/>
    <property type="evidence" value="ECO:0007669"/>
    <property type="project" value="InterPro"/>
</dbReference>
<dbReference type="AlphaFoldDB" id="A0A6G0IU51"/>
<evidence type="ECO:0000256" key="2">
    <source>
        <dbReference type="ARBA" id="ARBA00007469"/>
    </source>
</evidence>
<dbReference type="Gene3D" id="3.90.730.10">
    <property type="entry name" value="Ribonuclease T2-like"/>
    <property type="match status" value="1"/>
</dbReference>
<dbReference type="InterPro" id="IPR001568">
    <property type="entry name" value="RNase_T2-like"/>
</dbReference>
<keyword evidence="6" id="KW-1185">Reference proteome</keyword>
<comment type="similarity">
    <text evidence="2 3">Belongs to the RNase T2 family.</text>
</comment>
<evidence type="ECO:0000256" key="4">
    <source>
        <dbReference type="SAM" id="SignalP"/>
    </source>
</evidence>
<dbReference type="InterPro" id="IPR018188">
    <property type="entry name" value="RNase_T2_His_AS_1"/>
</dbReference>
<protein>
    <submittedName>
        <fullName evidence="5">Ribonuclease T2-A</fullName>
    </submittedName>
</protein>